<dbReference type="GeneID" id="30146626"/>
<dbReference type="RefSeq" id="XP_018985765.1">
    <property type="nucleotide sequence ID" value="XM_019128773.1"/>
</dbReference>
<dbReference type="PANTHER" id="PTHR43791">
    <property type="entry name" value="PERMEASE-RELATED"/>
    <property type="match status" value="1"/>
</dbReference>
<keyword evidence="4 7" id="KW-1133">Transmembrane helix</keyword>
<feature type="transmembrane region" description="Helical" evidence="7">
    <location>
        <begin position="344"/>
        <end position="366"/>
    </location>
</feature>
<feature type="region of interest" description="Disordered" evidence="6">
    <location>
        <begin position="1"/>
        <end position="34"/>
    </location>
</feature>
<dbReference type="PANTHER" id="PTHR43791:SF29">
    <property type="entry name" value="MAJOR FACILITATOR SUPERFAMILY (MFS) PROFILE DOMAIN-CONTAINING PROTEIN"/>
    <property type="match status" value="1"/>
</dbReference>
<keyword evidence="3 7" id="KW-0812">Transmembrane</keyword>
<dbReference type="Proteomes" id="UP000094336">
    <property type="component" value="Unassembled WGS sequence"/>
</dbReference>
<dbReference type="FunFam" id="1.20.1250.20:FF:000247">
    <property type="entry name" value="MFS general substrate transporter"/>
    <property type="match status" value="1"/>
</dbReference>
<dbReference type="SUPFAM" id="SSF103473">
    <property type="entry name" value="MFS general substrate transporter"/>
    <property type="match status" value="1"/>
</dbReference>
<dbReference type="FunFam" id="1.20.1250.20:FF:000106">
    <property type="entry name" value="MFS transporter, putative"/>
    <property type="match status" value="1"/>
</dbReference>
<organism evidence="8 9">
    <name type="scientific">Babjeviella inositovora NRRL Y-12698</name>
    <dbReference type="NCBI Taxonomy" id="984486"/>
    <lineage>
        <taxon>Eukaryota</taxon>
        <taxon>Fungi</taxon>
        <taxon>Dikarya</taxon>
        <taxon>Ascomycota</taxon>
        <taxon>Saccharomycotina</taxon>
        <taxon>Pichiomycetes</taxon>
        <taxon>Serinales incertae sedis</taxon>
        <taxon>Babjeviella</taxon>
    </lineage>
</organism>
<feature type="transmembrane region" description="Helical" evidence="7">
    <location>
        <begin position="231"/>
        <end position="251"/>
    </location>
</feature>
<evidence type="ECO:0000256" key="7">
    <source>
        <dbReference type="SAM" id="Phobius"/>
    </source>
</evidence>
<dbReference type="GO" id="GO:0016020">
    <property type="term" value="C:membrane"/>
    <property type="evidence" value="ECO:0007669"/>
    <property type="project" value="UniProtKB-SubCell"/>
</dbReference>
<dbReference type="EMBL" id="KV454430">
    <property type="protein sequence ID" value="ODQ80437.1"/>
    <property type="molecule type" value="Genomic_DNA"/>
</dbReference>
<feature type="transmembrane region" description="Helical" evidence="7">
    <location>
        <begin position="378"/>
        <end position="399"/>
    </location>
</feature>
<feature type="transmembrane region" description="Helical" evidence="7">
    <location>
        <begin position="504"/>
        <end position="523"/>
    </location>
</feature>
<dbReference type="InterPro" id="IPR036259">
    <property type="entry name" value="MFS_trans_sf"/>
</dbReference>
<dbReference type="InterPro" id="IPR011701">
    <property type="entry name" value="MFS"/>
</dbReference>
<proteinExistence type="predicted"/>
<keyword evidence="2" id="KW-0813">Transport</keyword>
<feature type="transmembrane region" description="Helical" evidence="7">
    <location>
        <begin position="405"/>
        <end position="427"/>
    </location>
</feature>
<evidence type="ECO:0000313" key="9">
    <source>
        <dbReference type="Proteomes" id="UP000094336"/>
    </source>
</evidence>
<feature type="transmembrane region" description="Helical" evidence="7">
    <location>
        <begin position="263"/>
        <end position="285"/>
    </location>
</feature>
<evidence type="ECO:0000313" key="8">
    <source>
        <dbReference type="EMBL" id="ODQ80437.1"/>
    </source>
</evidence>
<evidence type="ECO:0008006" key="10">
    <source>
        <dbReference type="Google" id="ProtNLM"/>
    </source>
</evidence>
<evidence type="ECO:0000256" key="6">
    <source>
        <dbReference type="SAM" id="MobiDB-lite"/>
    </source>
</evidence>
<dbReference type="AlphaFoldDB" id="A0A1E3QU25"/>
<evidence type="ECO:0000256" key="2">
    <source>
        <dbReference type="ARBA" id="ARBA00022448"/>
    </source>
</evidence>
<keyword evidence="5 7" id="KW-0472">Membrane</keyword>
<feature type="transmembrane region" description="Helical" evidence="7">
    <location>
        <begin position="200"/>
        <end position="219"/>
    </location>
</feature>
<sequence length="563" mass="64303">MSTAHESKSPIVSEIEESSRSHNSYSSPDDASYNKNQDIEVQISQVSSLNQLGSNPFLDPKVEEHYRDIYEGSQYECRHEFDPHFTWSPEEEKKIVRKLDFRVALLACFMFVALQVDRGNLGQATSDGFLKDLKLTTNDYNTGNTIFLVAFLIAELPSQLISKRVGPDRWIPFQMIAWSVVAMSQAALKGKSGFYATRFLVGFLEGGFIPDIVLWLSYFYTSKELPTRLSWFWTTLSLTTIATSLLASGILRLRGVGGLPGWAWLFLIEGLFTLFIGISAIFLMVPSAVETKAPWRPRGWFNEREIKIVVNRVLRDDPSKGDMHNRQAITPKLLWKGFTDYDLWPVYIIGFFAYIPMNTLGLYLSINLRTLGFTVLETNLLGIPQQVLHIVLLIIYTWLTVRLNLRALVSLCQPIYTVPLLGVLCWWQGAMHNKWATYAVTSLILGNPYIHAVCVGWCSTNSNSVKSRTISASLYNIFCQLGGILSANIYRTSDLPLYKRGNKVLFAIAFILVPILLGTRQYYVWRNKQRDTIWDAMTEDERKSYIEDNKDLGNKRLDFRFVY</sequence>
<evidence type="ECO:0000256" key="3">
    <source>
        <dbReference type="ARBA" id="ARBA00022692"/>
    </source>
</evidence>
<dbReference type="GO" id="GO:0022857">
    <property type="term" value="F:transmembrane transporter activity"/>
    <property type="evidence" value="ECO:0007669"/>
    <property type="project" value="InterPro"/>
</dbReference>
<evidence type="ECO:0000256" key="4">
    <source>
        <dbReference type="ARBA" id="ARBA00022989"/>
    </source>
</evidence>
<protein>
    <recommendedName>
        <fullName evidence="10">Major facilitator superfamily (MFS) profile domain-containing protein</fullName>
    </recommendedName>
</protein>
<reference evidence="9" key="1">
    <citation type="submission" date="2016-05" db="EMBL/GenBank/DDBJ databases">
        <title>Comparative genomics of biotechnologically important yeasts.</title>
        <authorList>
            <consortium name="DOE Joint Genome Institute"/>
            <person name="Riley R."/>
            <person name="Haridas S."/>
            <person name="Wolfe K.H."/>
            <person name="Lopes M.R."/>
            <person name="Hittinger C.T."/>
            <person name="Goker M."/>
            <person name="Salamov A."/>
            <person name="Wisecaver J."/>
            <person name="Long T.M."/>
            <person name="Aerts A.L."/>
            <person name="Barry K."/>
            <person name="Choi C."/>
            <person name="Clum A."/>
            <person name="Coughlan A.Y."/>
            <person name="Deshpande S."/>
            <person name="Douglass A.P."/>
            <person name="Hanson S.J."/>
            <person name="Klenk H.-P."/>
            <person name="Labutti K."/>
            <person name="Lapidus A."/>
            <person name="Lindquist E."/>
            <person name="Lipzen A."/>
            <person name="Meier-Kolthoff J.P."/>
            <person name="Ohm R.A."/>
            <person name="Otillar R.P."/>
            <person name="Pangilinan J."/>
            <person name="Peng Y."/>
            <person name="Rokas A."/>
            <person name="Rosa C.A."/>
            <person name="Scheuner C."/>
            <person name="Sibirny A.A."/>
            <person name="Slot J.C."/>
            <person name="Stielow J.B."/>
            <person name="Sun H."/>
            <person name="Kurtzman C.P."/>
            <person name="Blackwell M."/>
            <person name="Grigoriev I.V."/>
            <person name="Jeffries T.W."/>
        </authorList>
    </citation>
    <scope>NUCLEOTIDE SEQUENCE [LARGE SCALE GENOMIC DNA]</scope>
    <source>
        <strain evidence="9">NRRL Y-12698</strain>
    </source>
</reference>
<evidence type="ECO:0000256" key="1">
    <source>
        <dbReference type="ARBA" id="ARBA00004141"/>
    </source>
</evidence>
<dbReference type="OrthoDB" id="1935484at2759"/>
<accession>A0A1E3QU25</accession>
<dbReference type="Gene3D" id="1.20.1250.20">
    <property type="entry name" value="MFS general substrate transporter like domains"/>
    <property type="match status" value="1"/>
</dbReference>
<gene>
    <name evidence="8" type="ORF">BABINDRAFT_161375</name>
</gene>
<evidence type="ECO:0000256" key="5">
    <source>
        <dbReference type="ARBA" id="ARBA00023136"/>
    </source>
</evidence>
<feature type="transmembrane region" description="Helical" evidence="7">
    <location>
        <begin position="474"/>
        <end position="492"/>
    </location>
</feature>
<comment type="subcellular location">
    <subcellularLocation>
        <location evidence="1">Membrane</location>
        <topology evidence="1">Multi-pass membrane protein</topology>
    </subcellularLocation>
</comment>
<name>A0A1E3QU25_9ASCO</name>
<dbReference type="Pfam" id="PF07690">
    <property type="entry name" value="MFS_1"/>
    <property type="match status" value="1"/>
</dbReference>
<keyword evidence="9" id="KW-1185">Reference proteome</keyword>
<dbReference type="STRING" id="984486.A0A1E3QU25"/>